<dbReference type="Gene3D" id="1.10.10.10">
    <property type="entry name" value="Winged helix-like DNA-binding domain superfamily/Winged helix DNA-binding domain"/>
    <property type="match status" value="1"/>
</dbReference>
<dbReference type="GO" id="GO:0005737">
    <property type="term" value="C:cytoplasm"/>
    <property type="evidence" value="ECO:0007669"/>
    <property type="project" value="UniProtKB-SubCell"/>
</dbReference>
<keyword evidence="4" id="KW-0547">Nucleotide-binding</keyword>
<dbReference type="Pfam" id="PF00009">
    <property type="entry name" value="GTP_EFTU"/>
    <property type="match status" value="1"/>
</dbReference>
<dbReference type="CDD" id="cd15491">
    <property type="entry name" value="selB_III"/>
    <property type="match status" value="1"/>
</dbReference>
<dbReference type="Proteomes" id="UP000516028">
    <property type="component" value="Chromosome"/>
</dbReference>
<evidence type="ECO:0000256" key="6">
    <source>
        <dbReference type="ARBA" id="ARBA00023134"/>
    </source>
</evidence>
<feature type="region of interest" description="Disordered" evidence="9">
    <location>
        <begin position="166"/>
        <end position="188"/>
    </location>
</feature>
<dbReference type="AlphaFoldDB" id="A0A7H0GHW8"/>
<dbReference type="SUPFAM" id="SSF50447">
    <property type="entry name" value="Translation proteins"/>
    <property type="match status" value="1"/>
</dbReference>
<evidence type="ECO:0000256" key="4">
    <source>
        <dbReference type="ARBA" id="ARBA00022741"/>
    </source>
</evidence>
<dbReference type="GO" id="GO:0005525">
    <property type="term" value="F:GTP binding"/>
    <property type="evidence" value="ECO:0007669"/>
    <property type="project" value="UniProtKB-KW"/>
</dbReference>
<dbReference type="Pfam" id="PF25461">
    <property type="entry name" value="Beta-barrel_SelB"/>
    <property type="match status" value="1"/>
</dbReference>
<dbReference type="InterPro" id="IPR004535">
    <property type="entry name" value="Transl_elong_SelB"/>
</dbReference>
<dbReference type="EMBL" id="CP060783">
    <property type="protein sequence ID" value="QNP47884.1"/>
    <property type="molecule type" value="Genomic_DNA"/>
</dbReference>
<gene>
    <name evidence="11" type="primary">selB</name>
    <name evidence="11" type="ORF">H9K75_17375</name>
</gene>
<dbReference type="RefSeq" id="WP_187723564.1">
    <property type="nucleotide sequence ID" value="NZ_CP060783.1"/>
</dbReference>
<dbReference type="InterPro" id="IPR050055">
    <property type="entry name" value="EF-Tu_GTPase"/>
</dbReference>
<dbReference type="InterPro" id="IPR057335">
    <property type="entry name" value="Beta-barrel_SelB"/>
</dbReference>
<name>A0A7H0GHW8_9BURK</name>
<dbReference type="CDD" id="cd04171">
    <property type="entry name" value="SelB"/>
    <property type="match status" value="1"/>
</dbReference>
<feature type="compositionally biased region" description="Low complexity" evidence="9">
    <location>
        <begin position="175"/>
        <end position="187"/>
    </location>
</feature>
<evidence type="ECO:0000313" key="12">
    <source>
        <dbReference type="Proteomes" id="UP000516028"/>
    </source>
</evidence>
<dbReference type="InterPro" id="IPR036388">
    <property type="entry name" value="WH-like_DNA-bd_sf"/>
</dbReference>
<evidence type="ECO:0000313" key="11">
    <source>
        <dbReference type="EMBL" id="QNP47884.1"/>
    </source>
</evidence>
<dbReference type="Pfam" id="PF21214">
    <property type="entry name" value="WHD_2nd_SelB_bact"/>
    <property type="match status" value="1"/>
</dbReference>
<comment type="function">
    <text evidence="7">Translation factor necessary for the incorporation of selenocysteine into proteins. It probably replaces EF-Tu for the insertion of selenocysteine directed by the UGA codon. SelB binds GTP and GDP.</text>
</comment>
<dbReference type="PANTHER" id="PTHR43721">
    <property type="entry name" value="ELONGATION FACTOR TU-RELATED"/>
    <property type="match status" value="1"/>
</dbReference>
<dbReference type="PANTHER" id="PTHR43721:SF9">
    <property type="entry name" value="GTP-BINDING PROTEIN 1"/>
    <property type="match status" value="1"/>
</dbReference>
<dbReference type="Pfam" id="PF09106">
    <property type="entry name" value="WHD_2nd_SelB"/>
    <property type="match status" value="1"/>
</dbReference>
<dbReference type="Gene3D" id="3.40.50.300">
    <property type="entry name" value="P-loop containing nucleotide triphosphate hydrolases"/>
    <property type="match status" value="1"/>
</dbReference>
<keyword evidence="12" id="KW-1185">Reference proteome</keyword>
<accession>A0A7H0GHW8</accession>
<dbReference type="GO" id="GO:0003723">
    <property type="term" value="F:RNA binding"/>
    <property type="evidence" value="ECO:0007669"/>
    <property type="project" value="InterPro"/>
</dbReference>
<dbReference type="InterPro" id="IPR015190">
    <property type="entry name" value="Elong_fac_SelB-wing-hlx_typ-2"/>
</dbReference>
<proteinExistence type="predicted"/>
<dbReference type="Pfam" id="PF09107">
    <property type="entry name" value="WHD_3rd_SelB"/>
    <property type="match status" value="1"/>
</dbReference>
<dbReference type="KEGG" id="daer:H9K75_17375"/>
<dbReference type="InterPro" id="IPR009001">
    <property type="entry name" value="Transl_elong_EF1A/Init_IF2_C"/>
</dbReference>
<dbReference type="GO" id="GO:0003746">
    <property type="term" value="F:translation elongation factor activity"/>
    <property type="evidence" value="ECO:0007669"/>
    <property type="project" value="UniProtKB-KW"/>
</dbReference>
<protein>
    <recommendedName>
        <fullName evidence="2">Selenocysteine-specific elongation factor</fullName>
    </recommendedName>
    <alternativeName>
        <fullName evidence="8">SelB translation factor</fullName>
    </alternativeName>
</protein>
<dbReference type="InterPro" id="IPR009000">
    <property type="entry name" value="Transl_B-barrel_sf"/>
</dbReference>
<comment type="subcellular location">
    <subcellularLocation>
        <location evidence="1">Cytoplasm</location>
    </subcellularLocation>
</comment>
<evidence type="ECO:0000256" key="8">
    <source>
        <dbReference type="ARBA" id="ARBA00031615"/>
    </source>
</evidence>
<keyword evidence="5" id="KW-0648">Protein biosynthesis</keyword>
<evidence type="ECO:0000256" key="2">
    <source>
        <dbReference type="ARBA" id="ARBA00015953"/>
    </source>
</evidence>
<evidence type="ECO:0000256" key="9">
    <source>
        <dbReference type="SAM" id="MobiDB-lite"/>
    </source>
</evidence>
<evidence type="ECO:0000256" key="3">
    <source>
        <dbReference type="ARBA" id="ARBA00022490"/>
    </source>
</evidence>
<organism evidence="11 12">
    <name type="scientific">Diaphorobacter aerolatus</name>
    <dbReference type="NCBI Taxonomy" id="1288495"/>
    <lineage>
        <taxon>Bacteria</taxon>
        <taxon>Pseudomonadati</taxon>
        <taxon>Pseudomonadota</taxon>
        <taxon>Betaproteobacteria</taxon>
        <taxon>Burkholderiales</taxon>
        <taxon>Comamonadaceae</taxon>
        <taxon>Diaphorobacter</taxon>
    </lineage>
</organism>
<evidence type="ECO:0000256" key="1">
    <source>
        <dbReference type="ARBA" id="ARBA00004496"/>
    </source>
</evidence>
<feature type="domain" description="Tr-type G" evidence="10">
    <location>
        <begin position="1"/>
        <end position="173"/>
    </location>
</feature>
<dbReference type="GO" id="GO:0001514">
    <property type="term" value="P:selenocysteine incorporation"/>
    <property type="evidence" value="ECO:0007669"/>
    <property type="project" value="InterPro"/>
</dbReference>
<dbReference type="Gene3D" id="1.10.10.2770">
    <property type="match status" value="1"/>
</dbReference>
<dbReference type="InterPro" id="IPR000795">
    <property type="entry name" value="T_Tr_GTP-bd_dom"/>
</dbReference>
<evidence type="ECO:0000259" key="10">
    <source>
        <dbReference type="PROSITE" id="PS51722"/>
    </source>
</evidence>
<dbReference type="GO" id="GO:0003924">
    <property type="term" value="F:GTPase activity"/>
    <property type="evidence" value="ECO:0007669"/>
    <property type="project" value="InterPro"/>
</dbReference>
<evidence type="ECO:0000256" key="7">
    <source>
        <dbReference type="ARBA" id="ARBA00025526"/>
    </source>
</evidence>
<dbReference type="InterPro" id="IPR036390">
    <property type="entry name" value="WH_DNA-bd_sf"/>
</dbReference>
<sequence>MIIGTAGHIDHGKTSLVRALTGVETDRLPEEKRRGISIELGYAYLHADDGVALGFVDVPGHEKLLHTMLAGATGIAHALLVVAADDGVMPQTREHFAVVSLLGLQRATVAITKIDRLDAATRAERLAQVRAEIDTLLAATTLAGSPVFEVSAISNEGMESLRQHLLKKAAEHDAAGSSSSSSSASSSPHAFRMAVDRAFTLTGVGTVVTGSITSGTVSVGDELALSPGGKRVRVRGIHALNRQAESATQGQRSALALAGVAKDEVRRGDWISNVGIALSTTRIDVECTLWPDEERALRSGTHVHVHMGTSDVVGSIVLLERPVLEPGETALAQIVLRSSIAAWHGDRGVLRDASATRTLAGIRVLDPFAPQRYRGTPERIAALKAQALPDRATRWSALLAQSAHGLDLQQTARAEGMTGPAAIALPGEAERFANGNMALSPAALQSLKAHVLERLQSFHTTSPDEIGPDVKRLKRLAVPRADDALWSFLVERLVADGSIMRSGHWLHRPEHAVRMNEAEQQIAERLLPLLVNGQFDPPWVRTLAADTQIPETMIRQTLASLARRGQVFQVVKDLFYPLDTIERLAEIARWCNSSDAGLEAAAFRDATGLGRKRAIQLLEFFDRVGFTRRVKDQHLLRPGTSLFDSASSSKTD</sequence>
<dbReference type="InterPro" id="IPR015191">
    <property type="entry name" value="SelB_WHD4"/>
</dbReference>
<dbReference type="InterPro" id="IPR031157">
    <property type="entry name" value="G_TR_CS"/>
</dbReference>
<evidence type="ECO:0000256" key="5">
    <source>
        <dbReference type="ARBA" id="ARBA00022917"/>
    </source>
</evidence>
<dbReference type="SUPFAM" id="SSF50465">
    <property type="entry name" value="EF-Tu/eEF-1alpha/eIF2-gamma C-terminal domain"/>
    <property type="match status" value="1"/>
</dbReference>
<dbReference type="PROSITE" id="PS00301">
    <property type="entry name" value="G_TR_1"/>
    <property type="match status" value="1"/>
</dbReference>
<dbReference type="NCBIfam" id="TIGR00475">
    <property type="entry name" value="selB"/>
    <property type="match status" value="1"/>
</dbReference>
<keyword evidence="6" id="KW-0342">GTP-binding</keyword>
<dbReference type="InterPro" id="IPR004161">
    <property type="entry name" value="EFTu-like_2"/>
</dbReference>
<dbReference type="InterPro" id="IPR048931">
    <property type="entry name" value="WHD_2nd_SelB_bact"/>
</dbReference>
<dbReference type="Gene3D" id="2.40.30.10">
    <property type="entry name" value="Translation factors"/>
    <property type="match status" value="1"/>
</dbReference>
<reference evidence="11 12" key="1">
    <citation type="submission" date="2020-08" db="EMBL/GenBank/DDBJ databases">
        <title>Genome sequence of Diaphorobacter aerolatus KACC 16536T.</title>
        <authorList>
            <person name="Hyun D.-W."/>
            <person name="Bae J.-W."/>
        </authorList>
    </citation>
    <scope>NUCLEOTIDE SEQUENCE [LARGE SCALE GENOMIC DNA]</scope>
    <source>
        <strain evidence="11 12">KACC 16536</strain>
    </source>
</reference>
<dbReference type="CDD" id="cd03696">
    <property type="entry name" value="SelB_II"/>
    <property type="match status" value="1"/>
</dbReference>
<dbReference type="InterPro" id="IPR027417">
    <property type="entry name" value="P-loop_NTPase"/>
</dbReference>
<dbReference type="SUPFAM" id="SSF52540">
    <property type="entry name" value="P-loop containing nucleoside triphosphate hydrolases"/>
    <property type="match status" value="1"/>
</dbReference>
<keyword evidence="3" id="KW-0963">Cytoplasm</keyword>
<dbReference type="Pfam" id="PF03144">
    <property type="entry name" value="GTP_EFTU_D2"/>
    <property type="match status" value="1"/>
</dbReference>
<keyword evidence="11" id="KW-0251">Elongation factor</keyword>
<dbReference type="PROSITE" id="PS51722">
    <property type="entry name" value="G_TR_2"/>
    <property type="match status" value="1"/>
</dbReference>
<dbReference type="SUPFAM" id="SSF46785">
    <property type="entry name" value="Winged helix' DNA-binding domain"/>
    <property type="match status" value="3"/>
</dbReference>